<feature type="region of interest" description="Disordered" evidence="6">
    <location>
        <begin position="802"/>
        <end position="860"/>
    </location>
</feature>
<feature type="chain" id="PRO_5040119800" description="Ig-like domain-containing protein" evidence="8">
    <location>
        <begin position="31"/>
        <end position="1027"/>
    </location>
</feature>
<feature type="domain" description="Ig-like" evidence="9">
    <location>
        <begin position="262"/>
        <end position="334"/>
    </location>
</feature>
<dbReference type="SMART" id="SM00409">
    <property type="entry name" value="IG"/>
    <property type="match status" value="3"/>
</dbReference>
<feature type="domain" description="Ig-like" evidence="9">
    <location>
        <begin position="36"/>
        <end position="151"/>
    </location>
</feature>
<gene>
    <name evidence="10" type="ORF">PHYEVI_LOCUS6729</name>
</gene>
<dbReference type="Pfam" id="PF13927">
    <property type="entry name" value="Ig_3"/>
    <property type="match status" value="2"/>
</dbReference>
<dbReference type="InterPro" id="IPR036179">
    <property type="entry name" value="Ig-like_dom_sf"/>
</dbReference>
<dbReference type="CDD" id="cd00063">
    <property type="entry name" value="FN3"/>
    <property type="match status" value="1"/>
</dbReference>
<feature type="transmembrane region" description="Helical" evidence="7">
    <location>
        <begin position="771"/>
        <end position="793"/>
    </location>
</feature>
<feature type="domain" description="Ig-like" evidence="9">
    <location>
        <begin position="170"/>
        <end position="255"/>
    </location>
</feature>
<keyword evidence="11" id="KW-1185">Reference proteome</keyword>
<evidence type="ECO:0000256" key="8">
    <source>
        <dbReference type="SAM" id="SignalP"/>
    </source>
</evidence>
<dbReference type="Pfam" id="PF07686">
    <property type="entry name" value="V-set"/>
    <property type="match status" value="1"/>
</dbReference>
<dbReference type="SMART" id="SM00408">
    <property type="entry name" value="IGc2"/>
    <property type="match status" value="3"/>
</dbReference>
<evidence type="ECO:0000256" key="3">
    <source>
        <dbReference type="ARBA" id="ARBA00022989"/>
    </source>
</evidence>
<dbReference type="Pfam" id="PF08205">
    <property type="entry name" value="C2-set_2"/>
    <property type="match status" value="1"/>
</dbReference>
<dbReference type="CDD" id="cd00096">
    <property type="entry name" value="Ig"/>
    <property type="match status" value="1"/>
</dbReference>
<evidence type="ECO:0000256" key="1">
    <source>
        <dbReference type="ARBA" id="ARBA00004167"/>
    </source>
</evidence>
<evidence type="ECO:0000313" key="10">
    <source>
        <dbReference type="EMBL" id="CAH1181832.1"/>
    </source>
</evidence>
<dbReference type="SUPFAM" id="SSF49265">
    <property type="entry name" value="Fibronectin type III"/>
    <property type="match status" value="1"/>
</dbReference>
<evidence type="ECO:0000259" key="9">
    <source>
        <dbReference type="PROSITE" id="PS50835"/>
    </source>
</evidence>
<evidence type="ECO:0000256" key="6">
    <source>
        <dbReference type="SAM" id="MobiDB-lite"/>
    </source>
</evidence>
<dbReference type="OrthoDB" id="8825892at2759"/>
<dbReference type="AlphaFoldDB" id="A0A9P0GT29"/>
<dbReference type="InterPro" id="IPR013162">
    <property type="entry name" value="CD80_C2-set"/>
</dbReference>
<protein>
    <recommendedName>
        <fullName evidence="9">Ig-like domain-containing protein</fullName>
    </recommendedName>
</protein>
<reference evidence="10" key="1">
    <citation type="submission" date="2022-01" db="EMBL/GenBank/DDBJ databases">
        <authorList>
            <person name="King R."/>
        </authorList>
    </citation>
    <scope>NUCLEOTIDE SEQUENCE</scope>
</reference>
<evidence type="ECO:0000256" key="7">
    <source>
        <dbReference type="SAM" id="Phobius"/>
    </source>
</evidence>
<keyword evidence="8" id="KW-0732">Signal</keyword>
<dbReference type="InterPro" id="IPR003598">
    <property type="entry name" value="Ig_sub2"/>
</dbReference>
<dbReference type="InterPro" id="IPR003599">
    <property type="entry name" value="Ig_sub"/>
</dbReference>
<keyword evidence="2 7" id="KW-0812">Transmembrane</keyword>
<dbReference type="Proteomes" id="UP001153712">
    <property type="component" value="Chromosome 3"/>
</dbReference>
<keyword evidence="4 7" id="KW-0472">Membrane</keyword>
<feature type="domain" description="Ig-like" evidence="9">
    <location>
        <begin position="361"/>
        <end position="453"/>
    </location>
</feature>
<keyword evidence="5" id="KW-1015">Disulfide bond</keyword>
<dbReference type="InterPro" id="IPR013106">
    <property type="entry name" value="Ig_V-set"/>
</dbReference>
<evidence type="ECO:0000313" key="11">
    <source>
        <dbReference type="Proteomes" id="UP001153712"/>
    </source>
</evidence>
<dbReference type="GO" id="GO:0016020">
    <property type="term" value="C:membrane"/>
    <property type="evidence" value="ECO:0007669"/>
    <property type="project" value="UniProtKB-SubCell"/>
</dbReference>
<organism evidence="10 11">
    <name type="scientific">Phyllotreta striolata</name>
    <name type="common">Striped flea beetle</name>
    <name type="synonym">Crioceris striolata</name>
    <dbReference type="NCBI Taxonomy" id="444603"/>
    <lineage>
        <taxon>Eukaryota</taxon>
        <taxon>Metazoa</taxon>
        <taxon>Ecdysozoa</taxon>
        <taxon>Arthropoda</taxon>
        <taxon>Hexapoda</taxon>
        <taxon>Insecta</taxon>
        <taxon>Pterygota</taxon>
        <taxon>Neoptera</taxon>
        <taxon>Endopterygota</taxon>
        <taxon>Coleoptera</taxon>
        <taxon>Polyphaga</taxon>
        <taxon>Cucujiformia</taxon>
        <taxon>Chrysomeloidea</taxon>
        <taxon>Chrysomelidae</taxon>
        <taxon>Galerucinae</taxon>
        <taxon>Alticini</taxon>
        <taxon>Phyllotreta</taxon>
    </lineage>
</organism>
<comment type="subcellular location">
    <subcellularLocation>
        <location evidence="1">Membrane</location>
        <topology evidence="1">Single-pass membrane protein</topology>
    </subcellularLocation>
</comment>
<feature type="compositionally biased region" description="Basic and acidic residues" evidence="6">
    <location>
        <begin position="831"/>
        <end position="847"/>
    </location>
</feature>
<keyword evidence="3 7" id="KW-1133">Transmembrane helix</keyword>
<dbReference type="Gene3D" id="2.60.40.10">
    <property type="entry name" value="Immunoglobulins"/>
    <property type="match status" value="6"/>
</dbReference>
<accession>A0A9P0GT29</accession>
<dbReference type="InterPro" id="IPR007110">
    <property type="entry name" value="Ig-like_dom"/>
</dbReference>
<dbReference type="InterPro" id="IPR013783">
    <property type="entry name" value="Ig-like_fold"/>
</dbReference>
<evidence type="ECO:0000256" key="2">
    <source>
        <dbReference type="ARBA" id="ARBA00022692"/>
    </source>
</evidence>
<dbReference type="InterPro" id="IPR003961">
    <property type="entry name" value="FN3_dom"/>
</dbReference>
<dbReference type="EMBL" id="OU900096">
    <property type="protein sequence ID" value="CAH1181832.1"/>
    <property type="molecule type" value="Genomic_DNA"/>
</dbReference>
<feature type="domain" description="Ig-like" evidence="9">
    <location>
        <begin position="458"/>
        <end position="533"/>
    </location>
</feature>
<dbReference type="PANTHER" id="PTHR23278:SF30">
    <property type="entry name" value="SIDESTEP VIII, ISOFORM B"/>
    <property type="match status" value="1"/>
</dbReference>
<name>A0A9P0GT29_PHYSR</name>
<dbReference type="SUPFAM" id="SSF48726">
    <property type="entry name" value="Immunoglobulin"/>
    <property type="match status" value="5"/>
</dbReference>
<dbReference type="InterPro" id="IPR036116">
    <property type="entry name" value="FN3_sf"/>
</dbReference>
<evidence type="ECO:0000256" key="4">
    <source>
        <dbReference type="ARBA" id="ARBA00023136"/>
    </source>
</evidence>
<feature type="signal peptide" evidence="8">
    <location>
        <begin position="1"/>
        <end position="30"/>
    </location>
</feature>
<dbReference type="PROSITE" id="PS50835">
    <property type="entry name" value="IG_LIKE"/>
    <property type="match status" value="5"/>
</dbReference>
<evidence type="ECO:0000256" key="5">
    <source>
        <dbReference type="ARBA" id="ARBA00023157"/>
    </source>
</evidence>
<sequence>MVANECGKLKSVMPLLVVILVCFGFTLVAGQSEIEPVTSTFDIEAVQGGVAKLPCDIEPSIPGDKMHIVIWFKDGENRKTPIYSFDSRDKTLEQGRHWADESVLGGRGYFRYQDNPAKLTLETVKENDGGIYHCRVDFKQTPTRNVKVNLTIIIPPEKLSVLDENGVHIPDYVLGPYNEGSSINITCVATGGRPPPKVTWWQENALLDDSYEYLSERRVRNILHIDRIERKHLHTAFTCQASNNHLVAPISSSVTLNINLRPLWVKLIGENKPLSAEQTYELGCEVVGSRPAPKITWWKGSTQMTDTRETTSPDLNTTTSVLTFVPTVEDGGKYLSCRGQQDQIHDSGKEDGWKLDIHHVPLVSLELGSTLNGSTIKEGVDVYFECNIKSNPWVYKVSWRHNGKQLYNNIHTNTIVSNQSLVLQSITRARTGLYTCVGHNQEGDGESNPVQLDVKFLPNCRPGQPKVFGVARHEIARIVCELEGNPDDIEFVWKFNNSADTFDIPRSNIHTEKSRSVASYQPMSEMDYGTLLCWGKNEIGMQKEPCVFNINPAGKPDPLSNCSIVNQTDNSLNVECSEGFDGGLQQEFVMEVFDMATRKLVSNVSSRIPTFTVGGLESGVGFEIGLYASNKKGRSTVSRLQAYTLKSAEKHTDPLYNIKPTPPENCTIRYQTRYYLQVSCQLANHLVHPSNVYLMQVYEANSRLLVSTATSQDPAEITVDNLPNVSEDLLIFIRTMNARSITSDANIIFVPAVDRYKSGASTPVLLQITPLLAALIGVVAALILIAITIVVVIRLRGGGEQDDKDYDDGGLGSAGRRCVAGNSDKASTEPLNKDLNDSVDSLEEKNPDIIPQNNGEDEYQDEERAFERLNNTTLRVYNRMQSPNTQMKNNGSYDAYGNKMSDEITYAELSIANQQMPQVIYNQQCIPMSVIRRQEPTVYAQIDVKRMMPHNMQTLAPPKHSSFQTLHHPHVQPYIQRPIRDDGSISSETPLLNPRDTGALQSLLDVNNSRTPTVTSTLPRTVTATRF</sequence>
<dbReference type="PANTHER" id="PTHR23278">
    <property type="entry name" value="SIDESTEP PROTEIN"/>
    <property type="match status" value="1"/>
</dbReference>
<proteinExistence type="predicted"/>